<keyword evidence="4" id="KW-0488">Methylation</keyword>
<reference evidence="12 13" key="1">
    <citation type="submission" date="2016-12" db="EMBL/GenBank/DDBJ databases">
        <authorList>
            <person name="Song W.-J."/>
            <person name="Kurnit D.M."/>
        </authorList>
    </citation>
    <scope>NUCLEOTIDE SEQUENCE [LARGE SCALE GENOMIC DNA]</scope>
    <source>
        <strain evidence="12 13">IMCC3135</strain>
    </source>
</reference>
<evidence type="ECO:0000256" key="8">
    <source>
        <dbReference type="ARBA" id="ARBA00023136"/>
    </source>
</evidence>
<gene>
    <name evidence="12" type="ORF">IMCC3135_11565</name>
</gene>
<protein>
    <recommendedName>
        <fullName evidence="2">Type II secretion system protein H</fullName>
    </recommendedName>
    <alternativeName>
        <fullName evidence="10">General secretion pathway protein H</fullName>
    </alternativeName>
</protein>
<dbReference type="RefSeq" id="WP_169727446.1">
    <property type="nucleotide sequence ID" value="NZ_CP018632.1"/>
</dbReference>
<accession>A0A2Z2NMH3</accession>
<evidence type="ECO:0000256" key="9">
    <source>
        <dbReference type="ARBA" id="ARBA00025772"/>
    </source>
</evidence>
<dbReference type="GO" id="GO:0015628">
    <property type="term" value="P:protein secretion by the type II secretion system"/>
    <property type="evidence" value="ECO:0007669"/>
    <property type="project" value="InterPro"/>
</dbReference>
<dbReference type="Pfam" id="PF07963">
    <property type="entry name" value="N_methyl"/>
    <property type="match status" value="1"/>
</dbReference>
<keyword evidence="8" id="KW-0472">Membrane</keyword>
<dbReference type="GO" id="GO:0015627">
    <property type="term" value="C:type II protein secretion system complex"/>
    <property type="evidence" value="ECO:0007669"/>
    <property type="project" value="InterPro"/>
</dbReference>
<dbReference type="KEGG" id="gai:IMCC3135_11565"/>
<dbReference type="InterPro" id="IPR012902">
    <property type="entry name" value="N_methyl_site"/>
</dbReference>
<keyword evidence="3" id="KW-1003">Cell membrane</keyword>
<keyword evidence="13" id="KW-1185">Reference proteome</keyword>
<comment type="subcellular location">
    <subcellularLocation>
        <location evidence="1">Cell inner membrane</location>
        <topology evidence="1">Single-pass membrane protein</topology>
    </subcellularLocation>
</comment>
<feature type="domain" description="General secretion pathway GspH" evidence="11">
    <location>
        <begin position="49"/>
        <end position="175"/>
    </location>
</feature>
<proteinExistence type="inferred from homology"/>
<dbReference type="InterPro" id="IPR022346">
    <property type="entry name" value="T2SS_GspH"/>
</dbReference>
<evidence type="ECO:0000313" key="12">
    <source>
        <dbReference type="EMBL" id="ASJ72403.1"/>
    </source>
</evidence>
<keyword evidence="5" id="KW-0997">Cell inner membrane</keyword>
<organism evidence="12 13">
    <name type="scientific">Granulosicoccus antarcticus IMCC3135</name>
    <dbReference type="NCBI Taxonomy" id="1192854"/>
    <lineage>
        <taxon>Bacteria</taxon>
        <taxon>Pseudomonadati</taxon>
        <taxon>Pseudomonadota</taxon>
        <taxon>Gammaproteobacteria</taxon>
        <taxon>Chromatiales</taxon>
        <taxon>Granulosicoccaceae</taxon>
        <taxon>Granulosicoccus</taxon>
    </lineage>
</organism>
<keyword evidence="7" id="KW-1133">Transmembrane helix</keyword>
<name>A0A2Z2NMH3_9GAMM</name>
<dbReference type="AlphaFoldDB" id="A0A2Z2NMH3"/>
<evidence type="ECO:0000256" key="3">
    <source>
        <dbReference type="ARBA" id="ARBA00022475"/>
    </source>
</evidence>
<keyword evidence="6" id="KW-0812">Transmembrane</keyword>
<dbReference type="InterPro" id="IPR045584">
    <property type="entry name" value="Pilin-like"/>
</dbReference>
<evidence type="ECO:0000259" key="11">
    <source>
        <dbReference type="Pfam" id="PF12019"/>
    </source>
</evidence>
<dbReference type="NCBIfam" id="TIGR02532">
    <property type="entry name" value="IV_pilin_GFxxxE"/>
    <property type="match status" value="1"/>
</dbReference>
<dbReference type="EMBL" id="CP018632">
    <property type="protein sequence ID" value="ASJ72403.1"/>
    <property type="molecule type" value="Genomic_DNA"/>
</dbReference>
<evidence type="ECO:0000256" key="5">
    <source>
        <dbReference type="ARBA" id="ARBA00022519"/>
    </source>
</evidence>
<sequence length="205" mass="21829">MKLGPDRHQARGFTLMELLITVSVAAILMATAAPGFQSLIQQSKQESRVNELTGALYYARSEAIKRSSRISVCARSSNTSCGTNWDKGWIVFIDNGATPGVIDTSESVLKVASSLPSGFRVKNTAIVQGASEATQRSYVRFGPRGLSNWRGSGTFTFCDGRGTSAARAINVSMSGDVRHARADGSGIRYDTFGTALSCTTQSSDA</sequence>
<evidence type="ECO:0000256" key="6">
    <source>
        <dbReference type="ARBA" id="ARBA00022692"/>
    </source>
</evidence>
<dbReference type="SUPFAM" id="SSF54523">
    <property type="entry name" value="Pili subunits"/>
    <property type="match status" value="1"/>
</dbReference>
<evidence type="ECO:0000256" key="7">
    <source>
        <dbReference type="ARBA" id="ARBA00022989"/>
    </source>
</evidence>
<dbReference type="GO" id="GO:0005886">
    <property type="term" value="C:plasma membrane"/>
    <property type="evidence" value="ECO:0007669"/>
    <property type="project" value="UniProtKB-SubCell"/>
</dbReference>
<evidence type="ECO:0000256" key="4">
    <source>
        <dbReference type="ARBA" id="ARBA00022481"/>
    </source>
</evidence>
<evidence type="ECO:0000256" key="1">
    <source>
        <dbReference type="ARBA" id="ARBA00004377"/>
    </source>
</evidence>
<dbReference type="Proteomes" id="UP000250079">
    <property type="component" value="Chromosome"/>
</dbReference>
<dbReference type="Gene3D" id="3.55.40.10">
    <property type="entry name" value="minor pseudopilin epsh domain"/>
    <property type="match status" value="1"/>
</dbReference>
<dbReference type="Pfam" id="PF12019">
    <property type="entry name" value="GspH"/>
    <property type="match status" value="1"/>
</dbReference>
<evidence type="ECO:0000256" key="10">
    <source>
        <dbReference type="ARBA" id="ARBA00030775"/>
    </source>
</evidence>
<evidence type="ECO:0000256" key="2">
    <source>
        <dbReference type="ARBA" id="ARBA00021549"/>
    </source>
</evidence>
<evidence type="ECO:0000313" key="13">
    <source>
        <dbReference type="Proteomes" id="UP000250079"/>
    </source>
</evidence>
<comment type="similarity">
    <text evidence="9">Belongs to the GSP H family.</text>
</comment>